<dbReference type="EMBL" id="LSRL02000210">
    <property type="protein sequence ID" value="TDG42655.1"/>
    <property type="molecule type" value="Genomic_DNA"/>
</dbReference>
<comment type="caution">
    <text evidence="2">The sequence shown here is derived from an EMBL/GenBank/DDBJ whole genome shotgun (WGS) entry which is preliminary data.</text>
</comment>
<sequence>MEKNNTEVEGKSDVTEITSATKVLSIGDDESPEREKNRNTDILQENLRKHLCQLLTGSRTPIDVDVDWDKVDRFGVASIKEDNQPRRYHFYVLHGNNYKPGEISSGPVFDGNAMMEIVRKRLKEENWISKNVIETPLKAKLGSEPYASDQYIQQIVSEALYGESPRIFSVFMLANENNIDIVVVHF</sequence>
<keyword evidence="3" id="KW-1185">Reference proteome</keyword>
<evidence type="ECO:0000313" key="3">
    <source>
        <dbReference type="Proteomes" id="UP000295192"/>
    </source>
</evidence>
<reference evidence="2 3" key="1">
    <citation type="journal article" date="2019" name="J. Hered.">
        <title>An Improved Genome Assembly for Drosophila navojoa, the Basal Species in the mojavensis Cluster.</title>
        <authorList>
            <person name="Vanderlinde T."/>
            <person name="Dupim E.G."/>
            <person name="Nazario-Yepiz N.O."/>
            <person name="Carvalho A.B."/>
        </authorList>
    </citation>
    <scope>NUCLEOTIDE SEQUENCE [LARGE SCALE GENOMIC DNA]</scope>
    <source>
        <strain evidence="2">Navoj_Jal97</strain>
        <tissue evidence="2">Whole organism</tissue>
    </source>
</reference>
<feature type="compositionally biased region" description="Basic and acidic residues" evidence="1">
    <location>
        <begin position="1"/>
        <end position="14"/>
    </location>
</feature>
<gene>
    <name evidence="2" type="ORF">AWZ03_010922</name>
</gene>
<organism evidence="2 3">
    <name type="scientific">Drosophila navojoa</name>
    <name type="common">Fruit fly</name>
    <dbReference type="NCBI Taxonomy" id="7232"/>
    <lineage>
        <taxon>Eukaryota</taxon>
        <taxon>Metazoa</taxon>
        <taxon>Ecdysozoa</taxon>
        <taxon>Arthropoda</taxon>
        <taxon>Hexapoda</taxon>
        <taxon>Insecta</taxon>
        <taxon>Pterygota</taxon>
        <taxon>Neoptera</taxon>
        <taxon>Endopterygota</taxon>
        <taxon>Diptera</taxon>
        <taxon>Brachycera</taxon>
        <taxon>Muscomorpha</taxon>
        <taxon>Ephydroidea</taxon>
        <taxon>Drosophilidae</taxon>
        <taxon>Drosophila</taxon>
    </lineage>
</organism>
<name>A0A484B4B6_DRONA</name>
<evidence type="ECO:0000313" key="2">
    <source>
        <dbReference type="EMBL" id="TDG42655.1"/>
    </source>
</evidence>
<dbReference type="AlphaFoldDB" id="A0A484B4B6"/>
<evidence type="ECO:0000256" key="1">
    <source>
        <dbReference type="SAM" id="MobiDB-lite"/>
    </source>
</evidence>
<protein>
    <submittedName>
        <fullName evidence="2">Uncharacterized protein</fullName>
    </submittedName>
</protein>
<dbReference type="Proteomes" id="UP000295192">
    <property type="component" value="Unassembled WGS sequence"/>
</dbReference>
<dbReference type="OrthoDB" id="7844936at2759"/>
<dbReference type="OMA" id="WISKNVI"/>
<accession>A0A484B4B6</accession>
<proteinExistence type="predicted"/>
<feature type="region of interest" description="Disordered" evidence="1">
    <location>
        <begin position="1"/>
        <end position="40"/>
    </location>
</feature>